<evidence type="ECO:0000313" key="2">
    <source>
        <dbReference type="EMBL" id="OAA91337.1"/>
    </source>
</evidence>
<sequence length="55" mass="6348">MIVYIIMSFAMGYTGNKLFNKRNKNNKNSIKWGCIVGIALLIVYYIVKIKISTLF</sequence>
<dbReference type="Proteomes" id="UP000077384">
    <property type="component" value="Unassembled WGS sequence"/>
</dbReference>
<evidence type="ECO:0000313" key="5">
    <source>
        <dbReference type="Proteomes" id="UP000093694"/>
    </source>
</evidence>
<dbReference type="AlphaFoldDB" id="A0A166RXQ4"/>
<protein>
    <submittedName>
        <fullName evidence="2">Uncharacterized protein</fullName>
    </submittedName>
</protein>
<evidence type="ECO:0000256" key="1">
    <source>
        <dbReference type="SAM" id="Phobius"/>
    </source>
</evidence>
<dbReference type="Proteomes" id="UP000093694">
    <property type="component" value="Unassembled WGS sequence"/>
</dbReference>
<dbReference type="EMBL" id="LITQ01000026">
    <property type="protein sequence ID" value="OAA91337.1"/>
    <property type="molecule type" value="Genomic_DNA"/>
</dbReference>
<keyword evidence="1" id="KW-0472">Membrane</keyword>
<dbReference type="EMBL" id="LROR01000049">
    <property type="protein sequence ID" value="OBR93969.1"/>
    <property type="molecule type" value="Genomic_DNA"/>
</dbReference>
<reference evidence="3 5" key="2">
    <citation type="journal article" date="2016" name="Front. Microbiol.">
        <title>Industrial Acetogenic Biocatalysts: A Comparative Metabolic and Genomic Analysis.</title>
        <authorList>
            <person name="Bengelsdorf F."/>
            <person name="Poehlein A."/>
            <person name="Sonja S."/>
            <person name="Erz C."/>
            <person name="Hummel T."/>
            <person name="Hoffmeister S."/>
            <person name="Daniel R."/>
            <person name="Durre P."/>
        </authorList>
    </citation>
    <scope>NUCLEOTIDE SEQUENCE [LARGE SCALE GENOMIC DNA]</scope>
    <source>
        <strain evidence="3 5">PTA-10522</strain>
    </source>
</reference>
<evidence type="ECO:0000313" key="4">
    <source>
        <dbReference type="Proteomes" id="UP000077384"/>
    </source>
</evidence>
<feature type="transmembrane region" description="Helical" evidence="1">
    <location>
        <begin position="29"/>
        <end position="47"/>
    </location>
</feature>
<organism evidence="2 4">
    <name type="scientific">Clostridium coskatii</name>
    <dbReference type="NCBI Taxonomy" id="1705578"/>
    <lineage>
        <taxon>Bacteria</taxon>
        <taxon>Bacillati</taxon>
        <taxon>Bacillota</taxon>
        <taxon>Clostridia</taxon>
        <taxon>Eubacteriales</taxon>
        <taxon>Clostridiaceae</taxon>
        <taxon>Clostridium</taxon>
    </lineage>
</organism>
<evidence type="ECO:0000313" key="3">
    <source>
        <dbReference type="EMBL" id="OBR93969.1"/>
    </source>
</evidence>
<name>A0A166RXQ4_9CLOT</name>
<gene>
    <name evidence="3" type="ORF">CLCOS_21050</name>
    <name evidence="2" type="ORF">WX73_01747</name>
</gene>
<accession>A0A166RXQ4</accession>
<keyword evidence="1" id="KW-0812">Transmembrane</keyword>
<proteinExistence type="predicted"/>
<keyword evidence="5" id="KW-1185">Reference proteome</keyword>
<dbReference type="RefSeq" id="WP_192847925.1">
    <property type="nucleotide sequence ID" value="NZ_LITQ01000026.1"/>
</dbReference>
<reference evidence="2 4" key="1">
    <citation type="journal article" date="2015" name="Biotechnol. Bioeng.">
        <title>Genome sequence and phenotypic characterization of Caulobacter segnis.</title>
        <authorList>
            <person name="Patel S."/>
            <person name="Fletcher B."/>
            <person name="Scott D.C."/>
            <person name="Ely B."/>
        </authorList>
    </citation>
    <scope>NUCLEOTIDE SEQUENCE [LARGE SCALE GENOMIC DNA]</scope>
    <source>
        <strain evidence="2 4">PS02</strain>
    </source>
</reference>
<keyword evidence="1" id="KW-1133">Transmembrane helix</keyword>
<dbReference type="PATRIC" id="fig|1705578.3.peg.1998"/>
<comment type="caution">
    <text evidence="2">The sequence shown here is derived from an EMBL/GenBank/DDBJ whole genome shotgun (WGS) entry which is preliminary data.</text>
</comment>